<evidence type="ECO:0000256" key="1">
    <source>
        <dbReference type="SAM" id="MobiDB-lite"/>
    </source>
</evidence>
<dbReference type="KEGG" id="nhe:NECHADRAFT_88450"/>
<dbReference type="PANTHER" id="PTHR40468">
    <property type="entry name" value="YALI0A15257P"/>
    <property type="match status" value="1"/>
</dbReference>
<feature type="region of interest" description="Disordered" evidence="1">
    <location>
        <begin position="144"/>
        <end position="180"/>
    </location>
</feature>
<gene>
    <name evidence="2" type="ORF">NECHADRAFT_88450</name>
</gene>
<proteinExistence type="predicted"/>
<dbReference type="Proteomes" id="UP000005206">
    <property type="component" value="Chromosome 14"/>
</dbReference>
<dbReference type="AlphaFoldDB" id="C7ZBJ7"/>
<protein>
    <submittedName>
        <fullName evidence="2">Uncharacterized protein</fullName>
    </submittedName>
</protein>
<dbReference type="VEuPathDB" id="FungiDB:NECHADRAFT_88450"/>
<reference evidence="2 3" key="1">
    <citation type="journal article" date="2009" name="PLoS Genet.">
        <title>The genome of Nectria haematococca: contribution of supernumerary chromosomes to gene expansion.</title>
        <authorList>
            <person name="Coleman J.J."/>
            <person name="Rounsley S.D."/>
            <person name="Rodriguez-Carres M."/>
            <person name="Kuo A."/>
            <person name="Wasmann C.C."/>
            <person name="Grimwood J."/>
            <person name="Schmutz J."/>
            <person name="Taga M."/>
            <person name="White G.J."/>
            <person name="Zhou S."/>
            <person name="Schwartz D.C."/>
            <person name="Freitag M."/>
            <person name="Ma L.J."/>
            <person name="Danchin E.G."/>
            <person name="Henrissat B."/>
            <person name="Coutinho P.M."/>
            <person name="Nelson D.R."/>
            <person name="Straney D."/>
            <person name="Napoli C.A."/>
            <person name="Barker B.M."/>
            <person name="Gribskov M."/>
            <person name="Rep M."/>
            <person name="Kroken S."/>
            <person name="Molnar I."/>
            <person name="Rensing C."/>
            <person name="Kennell J.C."/>
            <person name="Zamora J."/>
            <person name="Farman M.L."/>
            <person name="Selker E.U."/>
            <person name="Salamov A."/>
            <person name="Shapiro H."/>
            <person name="Pangilinan J."/>
            <person name="Lindquist E."/>
            <person name="Lamers C."/>
            <person name="Grigoriev I.V."/>
            <person name="Geiser D.M."/>
            <person name="Covert S.F."/>
            <person name="Temporini E."/>
            <person name="Vanetten H.D."/>
        </authorList>
    </citation>
    <scope>NUCLEOTIDE SEQUENCE [LARGE SCALE GENOMIC DNA]</scope>
    <source>
        <strain evidence="3">ATCC MYA-4622 / CBS 123669 / FGSC 9596 / NRRL 45880 / 77-13-4</strain>
    </source>
</reference>
<dbReference type="HOGENOM" id="CLU_950249_0_0_1"/>
<organism evidence="2 3">
    <name type="scientific">Fusarium vanettenii (strain ATCC MYA-4622 / CBS 123669 / FGSC 9596 / NRRL 45880 / 77-13-4)</name>
    <name type="common">Fusarium solani subsp. pisi</name>
    <dbReference type="NCBI Taxonomy" id="660122"/>
    <lineage>
        <taxon>Eukaryota</taxon>
        <taxon>Fungi</taxon>
        <taxon>Dikarya</taxon>
        <taxon>Ascomycota</taxon>
        <taxon>Pezizomycotina</taxon>
        <taxon>Sordariomycetes</taxon>
        <taxon>Hypocreomycetidae</taxon>
        <taxon>Hypocreales</taxon>
        <taxon>Nectriaceae</taxon>
        <taxon>Fusarium</taxon>
        <taxon>Fusarium solani species complex</taxon>
        <taxon>Fusarium vanettenii</taxon>
    </lineage>
</organism>
<dbReference type="STRING" id="660122.C7ZBJ7"/>
<evidence type="ECO:0000313" key="2">
    <source>
        <dbReference type="EMBL" id="EEU38581.1"/>
    </source>
</evidence>
<dbReference type="OrthoDB" id="2163387at2759"/>
<dbReference type="RefSeq" id="XP_003044294.1">
    <property type="nucleotide sequence ID" value="XM_003044248.1"/>
</dbReference>
<evidence type="ECO:0000313" key="3">
    <source>
        <dbReference type="Proteomes" id="UP000005206"/>
    </source>
</evidence>
<dbReference type="InParanoid" id="C7ZBJ7"/>
<name>C7ZBJ7_FUSV7</name>
<dbReference type="PANTHER" id="PTHR40468:SF1">
    <property type="entry name" value="TOPOISOMERASE I DAMAGE AFFECTED PROTEIN 11"/>
    <property type="match status" value="1"/>
</dbReference>
<dbReference type="GeneID" id="9670617"/>
<keyword evidence="3" id="KW-1185">Reference proteome</keyword>
<dbReference type="EMBL" id="GG698915">
    <property type="protein sequence ID" value="EEU38581.1"/>
    <property type="molecule type" value="Genomic_DNA"/>
</dbReference>
<sequence length="293" mass="31796">MLRHPLTLGPSPSRNQLDFIECIQQLCMILQHVAAQKKPEDVVDSILRRAELVKIARRLQNLLALAQFKTDHGCEDLSFGVIELAYKEEIRRRPLTEHDLLSHSAAFTAQLPRPSALPSLSHEAGPCLQASGHANARKRALCPSLLEDSPSNPSKGPCPSRAAVTTFNDQSREHSEAGVRSSNISQAYCRRIASVAQCIGNPPPSSAAVPESDDDISTAWLFHATSLQPSLLPRFPPTPFIPLGNGNTVSTTPASHFDWADFINAAPNSPAQNDGKTMSSILSKLPPVTVRKP</sequence>
<accession>C7ZBJ7</accession>